<evidence type="ECO:0000256" key="7">
    <source>
        <dbReference type="RuleBase" id="RU000682"/>
    </source>
</evidence>
<protein>
    <recommendedName>
        <fullName evidence="8">Homeobox domain-containing protein</fullName>
    </recommendedName>
</protein>
<dbReference type="SMART" id="SM00389">
    <property type="entry name" value="HOX"/>
    <property type="match status" value="1"/>
</dbReference>
<evidence type="ECO:0000256" key="6">
    <source>
        <dbReference type="PROSITE-ProRule" id="PRU00108"/>
    </source>
</evidence>
<evidence type="ECO:0000256" key="1">
    <source>
        <dbReference type="ARBA" id="ARBA00004123"/>
    </source>
</evidence>
<dbReference type="OrthoDB" id="6159439at2759"/>
<organism evidence="9 10">
    <name type="scientific">Intoshia linei</name>
    <dbReference type="NCBI Taxonomy" id="1819745"/>
    <lineage>
        <taxon>Eukaryota</taxon>
        <taxon>Metazoa</taxon>
        <taxon>Spiralia</taxon>
        <taxon>Lophotrochozoa</taxon>
        <taxon>Mesozoa</taxon>
        <taxon>Orthonectida</taxon>
        <taxon>Rhopaluridae</taxon>
        <taxon>Intoshia</taxon>
    </lineage>
</organism>
<dbReference type="PANTHER" id="PTHR45793">
    <property type="entry name" value="HOMEOBOX PROTEIN"/>
    <property type="match status" value="1"/>
</dbReference>
<keyword evidence="4 6" id="KW-0371">Homeobox</keyword>
<dbReference type="EMBL" id="LWCA01000348">
    <property type="protein sequence ID" value="OAF69035.1"/>
    <property type="molecule type" value="Genomic_DNA"/>
</dbReference>
<dbReference type="PROSITE" id="PS00027">
    <property type="entry name" value="HOMEOBOX_1"/>
    <property type="match status" value="1"/>
</dbReference>
<dbReference type="PROSITE" id="PS50071">
    <property type="entry name" value="HOMEOBOX_2"/>
    <property type="match status" value="1"/>
</dbReference>
<gene>
    <name evidence="9" type="ORF">A3Q56_03242</name>
</gene>
<dbReference type="InterPro" id="IPR009057">
    <property type="entry name" value="Homeodomain-like_sf"/>
</dbReference>
<dbReference type="InterPro" id="IPR017970">
    <property type="entry name" value="Homeobox_CS"/>
</dbReference>
<evidence type="ECO:0000259" key="8">
    <source>
        <dbReference type="PROSITE" id="PS50071"/>
    </source>
</evidence>
<name>A0A177B436_9BILA</name>
<dbReference type="Gene3D" id="1.10.10.60">
    <property type="entry name" value="Homeodomain-like"/>
    <property type="match status" value="1"/>
</dbReference>
<accession>A0A177B436</accession>
<keyword evidence="10" id="KW-1185">Reference proteome</keyword>
<keyword evidence="2" id="KW-0217">Developmental protein</keyword>
<evidence type="ECO:0000256" key="2">
    <source>
        <dbReference type="ARBA" id="ARBA00022473"/>
    </source>
</evidence>
<dbReference type="AlphaFoldDB" id="A0A177B436"/>
<dbReference type="SUPFAM" id="SSF46689">
    <property type="entry name" value="Homeodomain-like"/>
    <property type="match status" value="1"/>
</dbReference>
<proteinExistence type="predicted"/>
<dbReference type="Proteomes" id="UP000078046">
    <property type="component" value="Unassembled WGS sequence"/>
</dbReference>
<evidence type="ECO:0000256" key="4">
    <source>
        <dbReference type="ARBA" id="ARBA00023155"/>
    </source>
</evidence>
<sequence length="148" mass="17737">MSSILKDDVKLSDKDTSNVTTSVMSDKLVMFNICIWNLNERFLREFKRKKLNDGNFNDWSKNYLKKQTMPITRRRTAFTEQQITILEKKFLIEQYPSICTRQDLSRKLSLPIPTIQIWFKNRRAKERKMNPEQESKHSSEIEDEIIFV</sequence>
<dbReference type="CDD" id="cd00086">
    <property type="entry name" value="homeodomain"/>
    <property type="match status" value="1"/>
</dbReference>
<dbReference type="InterPro" id="IPR001356">
    <property type="entry name" value="HD"/>
</dbReference>
<feature type="domain" description="Homeobox" evidence="8">
    <location>
        <begin position="69"/>
        <end position="129"/>
    </location>
</feature>
<keyword evidence="3 6" id="KW-0238">DNA-binding</keyword>
<dbReference type="GO" id="GO:0005634">
    <property type="term" value="C:nucleus"/>
    <property type="evidence" value="ECO:0007669"/>
    <property type="project" value="UniProtKB-SubCell"/>
</dbReference>
<feature type="DNA-binding region" description="Homeobox" evidence="6">
    <location>
        <begin position="71"/>
        <end position="130"/>
    </location>
</feature>
<keyword evidence="5 6" id="KW-0539">Nucleus</keyword>
<dbReference type="PANTHER" id="PTHR45793:SF5">
    <property type="entry name" value="HOMEOTIC PROTEIN OCELLILESS"/>
    <property type="match status" value="1"/>
</dbReference>
<dbReference type="GO" id="GO:0000978">
    <property type="term" value="F:RNA polymerase II cis-regulatory region sequence-specific DNA binding"/>
    <property type="evidence" value="ECO:0007669"/>
    <property type="project" value="TreeGrafter"/>
</dbReference>
<dbReference type="Pfam" id="PF00046">
    <property type="entry name" value="Homeodomain"/>
    <property type="match status" value="1"/>
</dbReference>
<evidence type="ECO:0000313" key="9">
    <source>
        <dbReference type="EMBL" id="OAF69035.1"/>
    </source>
</evidence>
<evidence type="ECO:0000313" key="10">
    <source>
        <dbReference type="Proteomes" id="UP000078046"/>
    </source>
</evidence>
<dbReference type="GO" id="GO:0000981">
    <property type="term" value="F:DNA-binding transcription factor activity, RNA polymerase II-specific"/>
    <property type="evidence" value="ECO:0007669"/>
    <property type="project" value="InterPro"/>
</dbReference>
<reference evidence="9 10" key="1">
    <citation type="submission" date="2016-04" db="EMBL/GenBank/DDBJ databases">
        <title>The genome of Intoshia linei affirms orthonectids as highly simplified spiralians.</title>
        <authorList>
            <person name="Mikhailov K.V."/>
            <person name="Slusarev G.S."/>
            <person name="Nikitin M.A."/>
            <person name="Logacheva M.D."/>
            <person name="Penin A."/>
            <person name="Aleoshin V."/>
            <person name="Panchin Y.V."/>
        </authorList>
    </citation>
    <scope>NUCLEOTIDE SEQUENCE [LARGE SCALE GENOMIC DNA]</scope>
    <source>
        <strain evidence="9">Intl2013</strain>
        <tissue evidence="9">Whole animal</tissue>
    </source>
</reference>
<comment type="subcellular location">
    <subcellularLocation>
        <location evidence="1 6 7">Nucleus</location>
    </subcellularLocation>
</comment>
<evidence type="ECO:0000256" key="3">
    <source>
        <dbReference type="ARBA" id="ARBA00023125"/>
    </source>
</evidence>
<comment type="caution">
    <text evidence="9">The sequence shown here is derived from an EMBL/GenBank/DDBJ whole genome shotgun (WGS) entry which is preliminary data.</text>
</comment>
<evidence type="ECO:0000256" key="5">
    <source>
        <dbReference type="ARBA" id="ARBA00023242"/>
    </source>
</evidence>